<evidence type="ECO:0000313" key="3">
    <source>
        <dbReference type="Proteomes" id="UP001139028"/>
    </source>
</evidence>
<dbReference type="AlphaFoldDB" id="A0A9X2EQX1"/>
<dbReference type="Pfam" id="PF21832">
    <property type="entry name" value="DUF6892"/>
    <property type="match status" value="1"/>
</dbReference>
<reference evidence="2" key="1">
    <citation type="journal article" date="2022" name="Arch. Microbiol.">
        <title>Microbulbifer okhotskensis sp. nov., isolated from a deep bottom sediment of the Okhotsk Sea.</title>
        <authorList>
            <person name="Romanenko L."/>
            <person name="Kurilenko V."/>
            <person name="Otstavnykh N."/>
            <person name="Velansky P."/>
            <person name="Isaeva M."/>
            <person name="Mikhailov V."/>
        </authorList>
    </citation>
    <scope>NUCLEOTIDE SEQUENCE</scope>
    <source>
        <strain evidence="2">OS29</strain>
    </source>
</reference>
<dbReference type="InterPro" id="IPR054187">
    <property type="entry name" value="DUF6892"/>
</dbReference>
<proteinExistence type="predicted"/>
<sequence length="156" mass="18223">MDKNLKLLVLDQLYDEDKDIKASIDAIKAMQFQELIYGAARKYDWYDLIPEVAERLEAIELPDEKLVKVKFLSGEALDIHFMVMPNWDGEGDEFKLKSFEGIDRLTSLKEIECVDFEGVEKQDLLLKLQLKEIDESYCELDEDVRERLIEMGVRLS</sequence>
<gene>
    <name evidence="2" type="ORF">MO867_17735</name>
</gene>
<protein>
    <recommendedName>
        <fullName evidence="1">DUF6892 domain-containing protein</fullName>
    </recommendedName>
</protein>
<comment type="caution">
    <text evidence="2">The sequence shown here is derived from an EMBL/GenBank/DDBJ whole genome shotgun (WGS) entry which is preliminary data.</text>
</comment>
<evidence type="ECO:0000259" key="1">
    <source>
        <dbReference type="Pfam" id="PF21832"/>
    </source>
</evidence>
<name>A0A9X2EQX1_9GAMM</name>
<dbReference type="EMBL" id="JALBWM010000111">
    <property type="protein sequence ID" value="MCO1336176.1"/>
    <property type="molecule type" value="Genomic_DNA"/>
</dbReference>
<keyword evidence="3" id="KW-1185">Reference proteome</keyword>
<accession>A0A9X2EQX1</accession>
<organism evidence="2 3">
    <name type="scientific">Microbulbifer okhotskensis</name>
    <dbReference type="NCBI Taxonomy" id="2926617"/>
    <lineage>
        <taxon>Bacteria</taxon>
        <taxon>Pseudomonadati</taxon>
        <taxon>Pseudomonadota</taxon>
        <taxon>Gammaproteobacteria</taxon>
        <taxon>Cellvibrionales</taxon>
        <taxon>Microbulbiferaceae</taxon>
        <taxon>Microbulbifer</taxon>
    </lineage>
</organism>
<dbReference type="RefSeq" id="WP_252471640.1">
    <property type="nucleotide sequence ID" value="NZ_JALBWM010000111.1"/>
</dbReference>
<dbReference type="Proteomes" id="UP001139028">
    <property type="component" value="Unassembled WGS sequence"/>
</dbReference>
<evidence type="ECO:0000313" key="2">
    <source>
        <dbReference type="EMBL" id="MCO1336176.1"/>
    </source>
</evidence>
<feature type="domain" description="DUF6892" evidence="1">
    <location>
        <begin position="2"/>
        <end position="153"/>
    </location>
</feature>